<dbReference type="HOGENOM" id="CLU_3165321_0_0_12"/>
<geneLocation type="plasmid" evidence="1 2">
    <name>VS116_cp32-2-7</name>
</geneLocation>
<accession>C0R8E7</accession>
<proteinExistence type="predicted"/>
<reference evidence="1 2" key="1">
    <citation type="journal article" date="2012" name="J. Bacteriol.">
        <title>Whole-Genome Sequences of Borrelia bissettii, Borrelia valaisiana, and Borrelia spielmanii.</title>
        <authorList>
            <person name="Schutzer S.E."/>
            <person name="Fraser-Liggett C.M."/>
            <person name="Qiu W.G."/>
            <person name="Kraiczy P."/>
            <person name="Mongodin E.F."/>
            <person name="Dunn J.J."/>
            <person name="Luft B.J."/>
            <person name="Casjens S.R."/>
        </authorList>
    </citation>
    <scope>NUCLEOTIDE SEQUENCE [LARGE SCALE GENOMIC DNA]</scope>
    <source>
        <strain evidence="1 2">VS116</strain>
        <plasmid evidence="1">VS116_cp32-2-7</plasmid>
    </source>
</reference>
<name>C0R8E7_BORVA</name>
<sequence>MSNIKKNQQENVNNKINGESKMHVEQQSFIGCEVFKKNLFQLKKKVN</sequence>
<protein>
    <submittedName>
        <fullName evidence="1">Uncharacterized protein</fullName>
    </submittedName>
</protein>
<keyword evidence="1" id="KW-0614">Plasmid</keyword>
<evidence type="ECO:0000313" key="1">
    <source>
        <dbReference type="EMBL" id="ACN52741.1"/>
    </source>
</evidence>
<dbReference type="AlphaFoldDB" id="C0R8E7"/>
<keyword evidence="2" id="KW-1185">Reference proteome</keyword>
<dbReference type="EMBL" id="CP001434">
    <property type="protein sequence ID" value="ACN52741.1"/>
    <property type="molecule type" value="Genomic_DNA"/>
</dbReference>
<organism evidence="1 2">
    <name type="scientific">Borreliella valaisiana VS116</name>
    <dbReference type="NCBI Taxonomy" id="445987"/>
    <lineage>
        <taxon>Bacteria</taxon>
        <taxon>Pseudomonadati</taxon>
        <taxon>Spirochaetota</taxon>
        <taxon>Spirochaetia</taxon>
        <taxon>Spirochaetales</taxon>
        <taxon>Borreliaceae</taxon>
        <taxon>Borreliella</taxon>
    </lineage>
</organism>
<gene>
    <name evidence="1" type="ORF">BVAVS116_O0036</name>
</gene>
<dbReference type="Proteomes" id="UP000006163">
    <property type="component" value="Plasmid VS116_cp32-2-7"/>
</dbReference>
<evidence type="ECO:0000313" key="2">
    <source>
        <dbReference type="Proteomes" id="UP000006163"/>
    </source>
</evidence>